<evidence type="ECO:0000313" key="1">
    <source>
        <dbReference type="EMBL" id="QIK79986.1"/>
    </source>
</evidence>
<protein>
    <submittedName>
        <fullName evidence="1">Uncharacterized protein</fullName>
    </submittedName>
</protein>
<reference evidence="1 2" key="1">
    <citation type="submission" date="2020-03" db="EMBL/GenBank/DDBJ databases">
        <title>Sphingomonas sp. nov., isolated from fish.</title>
        <authorList>
            <person name="Hyun D.-W."/>
            <person name="Bae J.-W."/>
        </authorList>
    </citation>
    <scope>NUCLEOTIDE SEQUENCE [LARGE SCALE GENOMIC DNA]</scope>
    <source>
        <strain evidence="1 2">HDW15B</strain>
    </source>
</reference>
<gene>
    <name evidence="1" type="ORF">G7077_06495</name>
</gene>
<evidence type="ECO:0000313" key="2">
    <source>
        <dbReference type="Proteomes" id="UP000503222"/>
    </source>
</evidence>
<accession>A0A6G7YTB6</accession>
<sequence length="102" mass="11944">MHVIEIFLPLTRNDGSDQPRELFTRLRRELVDRFGGLTAFTRAPAEGLWEDEEGGVTADRIVIFEVVADIVDKDWWSDMRAQLEREFEQDEILIRARAVERL</sequence>
<keyword evidence="2" id="KW-1185">Reference proteome</keyword>
<proteinExistence type="predicted"/>
<dbReference type="Proteomes" id="UP000503222">
    <property type="component" value="Chromosome"/>
</dbReference>
<dbReference type="KEGG" id="spii:G7077_06495"/>
<name>A0A6G7YTB6_9SPHN</name>
<organism evidence="1 2">
    <name type="scientific">Sphingomonas piscis</name>
    <dbReference type="NCBI Taxonomy" id="2714943"/>
    <lineage>
        <taxon>Bacteria</taxon>
        <taxon>Pseudomonadati</taxon>
        <taxon>Pseudomonadota</taxon>
        <taxon>Alphaproteobacteria</taxon>
        <taxon>Sphingomonadales</taxon>
        <taxon>Sphingomonadaceae</taxon>
        <taxon>Sphingomonas</taxon>
    </lineage>
</organism>
<dbReference type="AlphaFoldDB" id="A0A6G7YTB6"/>
<dbReference type="EMBL" id="CP049869">
    <property type="protein sequence ID" value="QIK79986.1"/>
    <property type="molecule type" value="Genomic_DNA"/>
</dbReference>